<feature type="domain" description="Zn(2)-C6 fungal-type" evidence="13">
    <location>
        <begin position="221"/>
        <end position="248"/>
    </location>
</feature>
<dbReference type="PANTHER" id="PTHR46300:SF7">
    <property type="entry name" value="P450, PUTATIVE (EUROFUNG)-RELATED"/>
    <property type="match status" value="1"/>
</dbReference>
<dbReference type="RefSeq" id="XP_056749667.1">
    <property type="nucleotide sequence ID" value="XM_056900999.1"/>
</dbReference>
<dbReference type="Proteomes" id="UP001213799">
    <property type="component" value="Unassembled WGS sequence"/>
</dbReference>
<reference evidence="14" key="2">
    <citation type="submission" date="2023-01" db="EMBL/GenBank/DDBJ databases">
        <authorList>
            <person name="Petersen C."/>
        </authorList>
    </citation>
    <scope>NUCLEOTIDE SEQUENCE</scope>
    <source>
        <strain evidence="14">IBT 12815</strain>
    </source>
</reference>
<dbReference type="SMART" id="SM00066">
    <property type="entry name" value="GAL4"/>
    <property type="match status" value="1"/>
</dbReference>
<keyword evidence="9" id="KW-0238">DNA-binding</keyword>
<dbReference type="GO" id="GO:0008270">
    <property type="term" value="F:zinc ion binding"/>
    <property type="evidence" value="ECO:0007669"/>
    <property type="project" value="InterPro"/>
</dbReference>
<keyword evidence="3 12" id="KW-0349">Heme</keyword>
<organism evidence="14 15">
    <name type="scientific">Penicillium hordei</name>
    <dbReference type="NCBI Taxonomy" id="40994"/>
    <lineage>
        <taxon>Eukaryota</taxon>
        <taxon>Fungi</taxon>
        <taxon>Dikarya</taxon>
        <taxon>Ascomycota</taxon>
        <taxon>Pezizomycotina</taxon>
        <taxon>Eurotiomycetes</taxon>
        <taxon>Eurotiomycetidae</taxon>
        <taxon>Eurotiales</taxon>
        <taxon>Aspergillaceae</taxon>
        <taxon>Penicillium</taxon>
    </lineage>
</organism>
<reference evidence="14" key="1">
    <citation type="journal article" date="2023" name="IMA Fungus">
        <title>Comparative genomic study of the Penicillium genus elucidates a diverse pangenome and 15 lateral gene transfer events.</title>
        <authorList>
            <person name="Petersen C."/>
            <person name="Sorensen T."/>
            <person name="Nielsen M.R."/>
            <person name="Sondergaard T.E."/>
            <person name="Sorensen J.L."/>
            <person name="Fitzpatrick D.A."/>
            <person name="Frisvad J.C."/>
            <person name="Nielsen K.L."/>
        </authorList>
    </citation>
    <scope>NUCLEOTIDE SEQUENCE</scope>
    <source>
        <strain evidence="14">IBT 12815</strain>
    </source>
</reference>
<dbReference type="InterPro" id="IPR002401">
    <property type="entry name" value="Cyt_P450_E_grp-I"/>
</dbReference>
<comment type="similarity">
    <text evidence="2">Belongs to the cytochrome P450 family.</text>
</comment>
<dbReference type="PROSITE" id="PS00463">
    <property type="entry name" value="ZN2_CY6_FUNGAL_1"/>
    <property type="match status" value="1"/>
</dbReference>
<accession>A0AAD6GV92</accession>
<gene>
    <name evidence="14" type="ORF">N7537_009945</name>
</gene>
<dbReference type="SUPFAM" id="SSF48264">
    <property type="entry name" value="Cytochrome P450"/>
    <property type="match status" value="1"/>
</dbReference>
<evidence type="ECO:0000256" key="7">
    <source>
        <dbReference type="ARBA" id="ARBA00023015"/>
    </source>
</evidence>
<evidence type="ECO:0000313" key="14">
    <source>
        <dbReference type="EMBL" id="KAJ5593041.1"/>
    </source>
</evidence>
<keyword evidence="4 12" id="KW-0479">Metal-binding</keyword>
<dbReference type="AlphaFoldDB" id="A0AAD6GV92"/>
<keyword evidence="7" id="KW-0805">Transcription regulation</keyword>
<dbReference type="InterPro" id="IPR036396">
    <property type="entry name" value="Cyt_P450_sf"/>
</dbReference>
<evidence type="ECO:0000259" key="13">
    <source>
        <dbReference type="PROSITE" id="PS50048"/>
    </source>
</evidence>
<dbReference type="PANTHER" id="PTHR46300">
    <property type="entry name" value="P450, PUTATIVE (EUROFUNG)-RELATED-RELATED"/>
    <property type="match status" value="1"/>
</dbReference>
<dbReference type="GO" id="GO:0020037">
    <property type="term" value="F:heme binding"/>
    <property type="evidence" value="ECO:0007669"/>
    <property type="project" value="InterPro"/>
</dbReference>
<keyword evidence="15" id="KW-1185">Reference proteome</keyword>
<dbReference type="InterPro" id="IPR050364">
    <property type="entry name" value="Cytochrome_P450_fung"/>
</dbReference>
<feature type="binding site" description="axial binding residue" evidence="12">
    <location>
        <position position="107"/>
    </location>
    <ligand>
        <name>heme</name>
        <dbReference type="ChEBI" id="CHEBI:30413"/>
    </ligand>
    <ligandPart>
        <name>Fe</name>
        <dbReference type="ChEBI" id="CHEBI:18248"/>
    </ligandPart>
</feature>
<keyword evidence="5" id="KW-0560">Oxidoreductase</keyword>
<name>A0AAD6GV92_9EURO</name>
<evidence type="ECO:0000256" key="4">
    <source>
        <dbReference type="ARBA" id="ARBA00022723"/>
    </source>
</evidence>
<dbReference type="GO" id="GO:0003677">
    <property type="term" value="F:DNA binding"/>
    <property type="evidence" value="ECO:0007669"/>
    <property type="project" value="UniProtKB-KW"/>
</dbReference>
<evidence type="ECO:0000313" key="15">
    <source>
        <dbReference type="Proteomes" id="UP001213799"/>
    </source>
</evidence>
<feature type="non-terminal residue" evidence="14">
    <location>
        <position position="1"/>
    </location>
</feature>
<dbReference type="GO" id="GO:0000981">
    <property type="term" value="F:DNA-binding transcription factor activity, RNA polymerase II-specific"/>
    <property type="evidence" value="ECO:0007669"/>
    <property type="project" value="InterPro"/>
</dbReference>
<sequence>MNKLFGKPTLLSATGRERLPYVNAIVKEATKWLTVTPLGIPHRTDEDDIINGYLVPNNAIIVPNTWSFNNDPTIYPNPWDFEPEQFLSESGALDPGDVSFGFGRRVCPERSIAETSIFLIVAPHTLAVFDIRKPAGNGEEIKSILDSTVGHLIHVVPFNVNYTTKIGTRTSHNVIYYTPFSDIDKGLDPYRSAFSPLFRVRVSPCAHNITCNMPGVPSSKGCDACRKAKKKCDEQQPCSRCLRLKVPCEGSGQQRYQFKNVKSTPRPKAKEKAIRVRSNLNIISQAPCNPLANRFIGTLEISDIRFDISFYGSFLKDLPRRLGESAVLDAAAEALVSSHPFLHSVRGKEVPRDALMGFGKSVKALRQSLDNPVEIRSPHTLCAIYLISICQAWLGKYEKQSVSHGTAIAHLLKMVDISSYKSEFERDLIVTLSVPVILDGICNPRVQMAPSFWNDLVALVQQGFSSAPDSIPRSTMTLLSLSKFPEYLHHPHSHIPEITAAYTKLQEDAQNIYSYLDHLIEPAGLSSLVHGRRSRHRAAYTVVIALALLLNTILRVLDLENTVLATESSFFCERIINEAELASCYRPIGAAYAVPCLVVALGTAESRQQLARIEATLTDYQTDFGGFEWRELATWLRAVFHSHRVQETLISTDVDVLASGVPGA</sequence>
<evidence type="ECO:0000256" key="10">
    <source>
        <dbReference type="ARBA" id="ARBA00023163"/>
    </source>
</evidence>
<evidence type="ECO:0000256" key="11">
    <source>
        <dbReference type="ARBA" id="ARBA00023242"/>
    </source>
</evidence>
<proteinExistence type="inferred from homology"/>
<dbReference type="GO" id="GO:0043386">
    <property type="term" value="P:mycotoxin biosynthetic process"/>
    <property type="evidence" value="ECO:0007669"/>
    <property type="project" value="UniProtKB-ARBA"/>
</dbReference>
<protein>
    <recommendedName>
        <fullName evidence="13">Zn(2)-C6 fungal-type domain-containing protein</fullName>
    </recommendedName>
</protein>
<dbReference type="GO" id="GO:0016705">
    <property type="term" value="F:oxidoreductase activity, acting on paired donors, with incorporation or reduction of molecular oxygen"/>
    <property type="evidence" value="ECO:0007669"/>
    <property type="project" value="InterPro"/>
</dbReference>
<evidence type="ECO:0000256" key="12">
    <source>
        <dbReference type="PIRSR" id="PIRSR602401-1"/>
    </source>
</evidence>
<dbReference type="GeneID" id="81591241"/>
<dbReference type="CDD" id="cd00067">
    <property type="entry name" value="GAL4"/>
    <property type="match status" value="1"/>
</dbReference>
<evidence type="ECO:0000256" key="2">
    <source>
        <dbReference type="ARBA" id="ARBA00010617"/>
    </source>
</evidence>
<comment type="cofactor">
    <cofactor evidence="1 12">
        <name>heme</name>
        <dbReference type="ChEBI" id="CHEBI:30413"/>
    </cofactor>
</comment>
<keyword evidence="10" id="KW-0804">Transcription</keyword>
<keyword evidence="8" id="KW-0503">Monooxygenase</keyword>
<evidence type="ECO:0000256" key="8">
    <source>
        <dbReference type="ARBA" id="ARBA00023033"/>
    </source>
</evidence>
<keyword evidence="11" id="KW-0539">Nucleus</keyword>
<evidence type="ECO:0000256" key="1">
    <source>
        <dbReference type="ARBA" id="ARBA00001971"/>
    </source>
</evidence>
<dbReference type="SUPFAM" id="SSF57701">
    <property type="entry name" value="Zn2/Cys6 DNA-binding domain"/>
    <property type="match status" value="1"/>
</dbReference>
<evidence type="ECO:0000256" key="3">
    <source>
        <dbReference type="ARBA" id="ARBA00022617"/>
    </source>
</evidence>
<comment type="caution">
    <text evidence="14">The sequence shown here is derived from an EMBL/GenBank/DDBJ whole genome shotgun (WGS) entry which is preliminary data.</text>
</comment>
<dbReference type="Gene3D" id="4.10.240.10">
    <property type="entry name" value="Zn(2)-C6 fungal-type DNA-binding domain"/>
    <property type="match status" value="1"/>
</dbReference>
<dbReference type="InterPro" id="IPR036864">
    <property type="entry name" value="Zn2-C6_fun-type_DNA-bd_sf"/>
</dbReference>
<dbReference type="GO" id="GO:0004497">
    <property type="term" value="F:monooxygenase activity"/>
    <property type="evidence" value="ECO:0007669"/>
    <property type="project" value="UniProtKB-KW"/>
</dbReference>
<dbReference type="PRINTS" id="PR00463">
    <property type="entry name" value="EP450I"/>
</dbReference>
<dbReference type="Pfam" id="PF00067">
    <property type="entry name" value="p450"/>
    <property type="match status" value="1"/>
</dbReference>
<evidence type="ECO:0000256" key="6">
    <source>
        <dbReference type="ARBA" id="ARBA00023004"/>
    </source>
</evidence>
<dbReference type="PROSITE" id="PS50048">
    <property type="entry name" value="ZN2_CY6_FUNGAL_2"/>
    <property type="match status" value="1"/>
</dbReference>
<dbReference type="InterPro" id="IPR001138">
    <property type="entry name" value="Zn2Cys6_DnaBD"/>
</dbReference>
<keyword evidence="6 12" id="KW-0408">Iron</keyword>
<dbReference type="GO" id="GO:0005506">
    <property type="term" value="F:iron ion binding"/>
    <property type="evidence" value="ECO:0007669"/>
    <property type="project" value="InterPro"/>
</dbReference>
<dbReference type="Pfam" id="PF00172">
    <property type="entry name" value="Zn_clus"/>
    <property type="match status" value="1"/>
</dbReference>
<dbReference type="Gene3D" id="1.10.630.10">
    <property type="entry name" value="Cytochrome P450"/>
    <property type="match status" value="1"/>
</dbReference>
<dbReference type="InterPro" id="IPR001128">
    <property type="entry name" value="Cyt_P450"/>
</dbReference>
<evidence type="ECO:0000256" key="5">
    <source>
        <dbReference type="ARBA" id="ARBA00023002"/>
    </source>
</evidence>
<evidence type="ECO:0000256" key="9">
    <source>
        <dbReference type="ARBA" id="ARBA00023125"/>
    </source>
</evidence>
<dbReference type="EMBL" id="JAQJAE010000005">
    <property type="protein sequence ID" value="KAJ5593041.1"/>
    <property type="molecule type" value="Genomic_DNA"/>
</dbReference>